<dbReference type="STRING" id="1524460.IX84_07240"/>
<dbReference type="EMBL" id="JPOS01000018">
    <property type="protein sequence ID" value="KGE88481.1"/>
    <property type="molecule type" value="Genomic_DNA"/>
</dbReference>
<reference evidence="1 2" key="1">
    <citation type="journal article" date="2014" name="Int. J. Syst. Evol. Microbiol.">
        <title>Phaeodactylibacter xiamenensis gen. nov., sp. nov., a member of the family Saprospiraceae isolated from the marine alga Phaeodactylum tricornutum.</title>
        <authorList>
            <person name="Chen Z.Jr."/>
            <person name="Lei X."/>
            <person name="Lai Q."/>
            <person name="Li Y."/>
            <person name="Zhang B."/>
            <person name="Zhang J."/>
            <person name="Zhang H."/>
            <person name="Yang L."/>
            <person name="Zheng W."/>
            <person name="Tian Y."/>
            <person name="Yu Z."/>
            <person name="Xu H.Jr."/>
            <person name="Zheng T."/>
        </authorList>
    </citation>
    <scope>NUCLEOTIDE SEQUENCE [LARGE SCALE GENOMIC DNA]</scope>
    <source>
        <strain evidence="1 2">KD52</strain>
    </source>
</reference>
<organism evidence="1 2">
    <name type="scientific">Phaeodactylibacter xiamenensis</name>
    <dbReference type="NCBI Taxonomy" id="1524460"/>
    <lineage>
        <taxon>Bacteria</taxon>
        <taxon>Pseudomonadati</taxon>
        <taxon>Bacteroidota</taxon>
        <taxon>Saprospiria</taxon>
        <taxon>Saprospirales</taxon>
        <taxon>Haliscomenobacteraceae</taxon>
        <taxon>Phaeodactylibacter</taxon>
    </lineage>
</organism>
<accession>A0A098S8P6</accession>
<keyword evidence="2" id="KW-1185">Reference proteome</keyword>
<name>A0A098S8P6_9BACT</name>
<evidence type="ECO:0000313" key="2">
    <source>
        <dbReference type="Proteomes" id="UP000029736"/>
    </source>
</evidence>
<dbReference type="OrthoDB" id="2617999at2"/>
<evidence type="ECO:0000313" key="1">
    <source>
        <dbReference type="EMBL" id="KGE88481.1"/>
    </source>
</evidence>
<dbReference type="Proteomes" id="UP000029736">
    <property type="component" value="Unassembled WGS sequence"/>
</dbReference>
<dbReference type="AlphaFoldDB" id="A0A098S8P6"/>
<proteinExistence type="predicted"/>
<protein>
    <submittedName>
        <fullName evidence="1">Uncharacterized protein</fullName>
    </submittedName>
</protein>
<sequence length="165" mass="19817">MEPSFDIRGNLRPYKRIKLAVQHFKSAFIDSFDEDSTRHDLFDRYLGYTENFRNKVTGNFTQWINGSFVTNKKNPNDIDFVNLVNFSVVEEKEDLIRREFIRNDALKKYGLDAFLLIVYPEDHKLSIYTKSDILYWNDWFTKSRKDKSGKRYPKGYVELEFREND</sequence>
<dbReference type="Pfam" id="PF22014">
    <property type="entry name" value="DUF6932"/>
    <property type="match status" value="1"/>
</dbReference>
<gene>
    <name evidence="1" type="ORF">IX84_07240</name>
</gene>
<dbReference type="RefSeq" id="WP_044218014.1">
    <property type="nucleotide sequence ID" value="NZ_JBKAGJ010000006.1"/>
</dbReference>
<comment type="caution">
    <text evidence="1">The sequence shown here is derived from an EMBL/GenBank/DDBJ whole genome shotgun (WGS) entry which is preliminary data.</text>
</comment>
<dbReference type="InterPro" id="IPR053860">
    <property type="entry name" value="DUF6932"/>
</dbReference>